<dbReference type="SUPFAM" id="SSF56219">
    <property type="entry name" value="DNase I-like"/>
    <property type="match status" value="1"/>
</dbReference>
<dbReference type="Gene3D" id="3.60.10.10">
    <property type="entry name" value="Endonuclease/exonuclease/phosphatase"/>
    <property type="match status" value="1"/>
</dbReference>
<evidence type="ECO:0000313" key="3">
    <source>
        <dbReference type="RefSeq" id="XP_025405681.1"/>
    </source>
</evidence>
<keyword evidence="2" id="KW-1185">Reference proteome</keyword>
<evidence type="ECO:0000259" key="1">
    <source>
        <dbReference type="Pfam" id="PF14529"/>
    </source>
</evidence>
<dbReference type="AlphaFoldDB" id="A0A8B8F4W6"/>
<dbReference type="CDD" id="cd09077">
    <property type="entry name" value="R1-I-EN"/>
    <property type="match status" value="1"/>
</dbReference>
<reference evidence="3" key="1">
    <citation type="submission" date="2025-08" db="UniProtKB">
        <authorList>
            <consortium name="RefSeq"/>
        </authorList>
    </citation>
    <scope>IDENTIFICATION</scope>
    <source>
        <tissue evidence="3">Whole body</tissue>
    </source>
</reference>
<dbReference type="InterPro" id="IPR005135">
    <property type="entry name" value="Endo/exonuclease/phosphatase"/>
</dbReference>
<dbReference type="InterPro" id="IPR036691">
    <property type="entry name" value="Endo/exonu/phosph_ase_sf"/>
</dbReference>
<organism evidence="2 3">
    <name type="scientific">Sipha flava</name>
    <name type="common">yellow sugarcane aphid</name>
    <dbReference type="NCBI Taxonomy" id="143950"/>
    <lineage>
        <taxon>Eukaryota</taxon>
        <taxon>Metazoa</taxon>
        <taxon>Ecdysozoa</taxon>
        <taxon>Arthropoda</taxon>
        <taxon>Hexapoda</taxon>
        <taxon>Insecta</taxon>
        <taxon>Pterygota</taxon>
        <taxon>Neoptera</taxon>
        <taxon>Paraneoptera</taxon>
        <taxon>Hemiptera</taxon>
        <taxon>Sternorrhyncha</taxon>
        <taxon>Aphidomorpha</taxon>
        <taxon>Aphidoidea</taxon>
        <taxon>Aphididae</taxon>
        <taxon>Sipha</taxon>
    </lineage>
</organism>
<dbReference type="GO" id="GO:0003824">
    <property type="term" value="F:catalytic activity"/>
    <property type="evidence" value="ECO:0007669"/>
    <property type="project" value="InterPro"/>
</dbReference>
<name>A0A8B8F4W6_9HEMI</name>
<evidence type="ECO:0000313" key="2">
    <source>
        <dbReference type="Proteomes" id="UP000694846"/>
    </source>
</evidence>
<protein>
    <submittedName>
        <fullName evidence="3">Uncharacterized protein LOC112679947</fullName>
    </submittedName>
</protein>
<dbReference type="Pfam" id="PF14529">
    <property type="entry name" value="Exo_endo_phos_2"/>
    <property type="match status" value="1"/>
</dbReference>
<dbReference type="GeneID" id="112679947"/>
<sequence length="444" mass="49786">MTSVQGVSLRVLQVNLNHCWTAQQLLAQTILERNVDVVIASDHYRGFDDDPRWFEIVDRKCGVLVTRRSSVLITEKGAGTGFAWAKVSESVFYCCYCTPNCSLQEFDEFLNGLEGSVQCHSARDVRLVIAGDFNAHSAEWGSANVDARGSLLSNLASMLGNVGTVPTFSRVNASSIIDVTFARYPPSTRPLVNNWRVLTDIDSASDHLYIEYTVTVSDREPVVTRVDRSTVTGDWAVKKLSLPALAEYWERVSGALLPLPTTASAEDHAEHLNQFLIDSCNAAMPRRALFKGRKAVHWWSSEIAELRKASIAARRRYQRAGRRADTEGRANAFVEYNEARKKLRLAIRRAQETSWSDLCDNVENDPWGAPYKLVMKKLGHRSPTMDSHAALEIARGLFPELPPVDWSTTPYFVDLVIALDVRNAFNSAPWRRIVDALRNRNFPA</sequence>
<dbReference type="PANTHER" id="PTHR33273">
    <property type="entry name" value="DOMAIN-CONTAINING PROTEIN, PUTATIVE-RELATED"/>
    <property type="match status" value="1"/>
</dbReference>
<dbReference type="PANTHER" id="PTHR33273:SF4">
    <property type="entry name" value="ENDONUCLEASE_EXONUCLEASE_PHOSPHATASE DOMAIN-CONTAINING PROTEIN"/>
    <property type="match status" value="1"/>
</dbReference>
<accession>A0A8B8F4W6</accession>
<feature type="domain" description="Endonuclease/exonuclease/phosphatase" evidence="1">
    <location>
        <begin position="92"/>
        <end position="210"/>
    </location>
</feature>
<dbReference type="RefSeq" id="XP_025405681.1">
    <property type="nucleotide sequence ID" value="XM_025549896.1"/>
</dbReference>
<proteinExistence type="predicted"/>
<gene>
    <name evidence="3" type="primary">LOC112679947</name>
</gene>
<dbReference type="OrthoDB" id="6629405at2759"/>
<dbReference type="Proteomes" id="UP000694846">
    <property type="component" value="Unplaced"/>
</dbReference>